<protein>
    <recommendedName>
        <fullName evidence="3">TnsA endonuclease N-terminal domain-containing protein</fullName>
    </recommendedName>
</protein>
<dbReference type="Proteomes" id="UP000654108">
    <property type="component" value="Unassembled WGS sequence"/>
</dbReference>
<sequence length="248" mass="27622">MSIHANIVKSEPDNPITIALTTHSILPSSGLRRAGLSGGGMGGTMLNPYTNREMGHDSDLERRWILQLLQEPDVAEIQEQHVRTTYVDRLGVPRHTIWDLLITRTDNTSDLVSVKRLEVAESPAYIADFKLMVEAVPPGTADRAWIGTEWNLVPALVDRGELYMRALKDAEPDNAEAALAHVSRLERPVTIGAVCDFLRQSSAQPVDPGRHFEVHSDSFWTVVWLLAKRKLVPVNDDYLTVRSEVLAS</sequence>
<name>A0A927IUS0_9HYPH</name>
<comment type="caution">
    <text evidence="1">The sequence shown here is derived from an EMBL/GenBank/DDBJ whole genome shotgun (WGS) entry which is preliminary data.</text>
</comment>
<accession>A0A927IUS0</accession>
<reference evidence="1" key="1">
    <citation type="submission" date="2020-09" db="EMBL/GenBank/DDBJ databases">
        <title>Genome seq and assembly of Devosia sp.</title>
        <authorList>
            <person name="Chhetri G."/>
        </authorList>
    </citation>
    <scope>NUCLEOTIDE SEQUENCE</scope>
    <source>
        <strain evidence="1">PTR5</strain>
    </source>
</reference>
<evidence type="ECO:0000313" key="2">
    <source>
        <dbReference type="Proteomes" id="UP000654108"/>
    </source>
</evidence>
<organism evidence="1 2">
    <name type="scientific">Devosia oryzisoli</name>
    <dbReference type="NCBI Taxonomy" id="2774138"/>
    <lineage>
        <taxon>Bacteria</taxon>
        <taxon>Pseudomonadati</taxon>
        <taxon>Pseudomonadota</taxon>
        <taxon>Alphaproteobacteria</taxon>
        <taxon>Hyphomicrobiales</taxon>
        <taxon>Devosiaceae</taxon>
        <taxon>Devosia</taxon>
    </lineage>
</organism>
<gene>
    <name evidence="1" type="ORF">IC608_16085</name>
</gene>
<dbReference type="RefSeq" id="WP_191777622.1">
    <property type="nucleotide sequence ID" value="NZ_JACYFU010000004.1"/>
</dbReference>
<proteinExistence type="predicted"/>
<dbReference type="AlphaFoldDB" id="A0A927IUS0"/>
<evidence type="ECO:0000313" key="1">
    <source>
        <dbReference type="EMBL" id="MBD8066991.1"/>
    </source>
</evidence>
<keyword evidence="2" id="KW-1185">Reference proteome</keyword>
<evidence type="ECO:0008006" key="3">
    <source>
        <dbReference type="Google" id="ProtNLM"/>
    </source>
</evidence>
<dbReference type="EMBL" id="JACYFU010000004">
    <property type="protein sequence ID" value="MBD8066991.1"/>
    <property type="molecule type" value="Genomic_DNA"/>
</dbReference>